<name>A0ACB9J6V5_9ASTR</name>
<proteinExistence type="predicted"/>
<protein>
    <submittedName>
        <fullName evidence="1">Uncharacterized protein</fullName>
    </submittedName>
</protein>
<dbReference type="Proteomes" id="UP001056120">
    <property type="component" value="Linkage Group LG05"/>
</dbReference>
<dbReference type="EMBL" id="CM042022">
    <property type="protein sequence ID" value="KAI3815668.1"/>
    <property type="molecule type" value="Genomic_DNA"/>
</dbReference>
<keyword evidence="2" id="KW-1185">Reference proteome</keyword>
<reference evidence="1 2" key="2">
    <citation type="journal article" date="2022" name="Mol. Ecol. Resour.">
        <title>The genomes of chicory, endive, great burdock and yacon provide insights into Asteraceae paleo-polyploidization history and plant inulin production.</title>
        <authorList>
            <person name="Fan W."/>
            <person name="Wang S."/>
            <person name="Wang H."/>
            <person name="Wang A."/>
            <person name="Jiang F."/>
            <person name="Liu H."/>
            <person name="Zhao H."/>
            <person name="Xu D."/>
            <person name="Zhang Y."/>
        </authorList>
    </citation>
    <scope>NUCLEOTIDE SEQUENCE [LARGE SCALE GENOMIC DNA]</scope>
    <source>
        <strain evidence="2">cv. Yunnan</strain>
        <tissue evidence="1">Leaves</tissue>
    </source>
</reference>
<evidence type="ECO:0000313" key="2">
    <source>
        <dbReference type="Proteomes" id="UP001056120"/>
    </source>
</evidence>
<sequence>MFLFVTHYNLWKSISDRPSVTMVPAAEDGGGSIPKDFTCIPIRRIENLNTFTFEEVYETLQNCEFEAKGLQETPVSKPVGAALIAPRWRLRQNM</sequence>
<organism evidence="1 2">
    <name type="scientific">Smallanthus sonchifolius</name>
    <dbReference type="NCBI Taxonomy" id="185202"/>
    <lineage>
        <taxon>Eukaryota</taxon>
        <taxon>Viridiplantae</taxon>
        <taxon>Streptophyta</taxon>
        <taxon>Embryophyta</taxon>
        <taxon>Tracheophyta</taxon>
        <taxon>Spermatophyta</taxon>
        <taxon>Magnoliopsida</taxon>
        <taxon>eudicotyledons</taxon>
        <taxon>Gunneridae</taxon>
        <taxon>Pentapetalae</taxon>
        <taxon>asterids</taxon>
        <taxon>campanulids</taxon>
        <taxon>Asterales</taxon>
        <taxon>Asteraceae</taxon>
        <taxon>Asteroideae</taxon>
        <taxon>Heliantheae alliance</taxon>
        <taxon>Millerieae</taxon>
        <taxon>Smallanthus</taxon>
    </lineage>
</organism>
<comment type="caution">
    <text evidence="1">The sequence shown here is derived from an EMBL/GenBank/DDBJ whole genome shotgun (WGS) entry which is preliminary data.</text>
</comment>
<evidence type="ECO:0000313" key="1">
    <source>
        <dbReference type="EMBL" id="KAI3815668.1"/>
    </source>
</evidence>
<reference evidence="2" key="1">
    <citation type="journal article" date="2022" name="Mol. Ecol. Resour.">
        <title>The genomes of chicory, endive, great burdock and yacon provide insights into Asteraceae palaeo-polyploidization history and plant inulin production.</title>
        <authorList>
            <person name="Fan W."/>
            <person name="Wang S."/>
            <person name="Wang H."/>
            <person name="Wang A."/>
            <person name="Jiang F."/>
            <person name="Liu H."/>
            <person name="Zhao H."/>
            <person name="Xu D."/>
            <person name="Zhang Y."/>
        </authorList>
    </citation>
    <scope>NUCLEOTIDE SEQUENCE [LARGE SCALE GENOMIC DNA]</scope>
    <source>
        <strain evidence="2">cv. Yunnan</strain>
    </source>
</reference>
<gene>
    <name evidence="1" type="ORF">L1987_15347</name>
</gene>
<accession>A0ACB9J6V5</accession>